<dbReference type="AlphaFoldDB" id="A0A9P4U4Q5"/>
<keyword evidence="3" id="KW-1185">Reference proteome</keyword>
<gene>
    <name evidence="2" type="ORF">P171DRAFT_437278</name>
</gene>
<feature type="region of interest" description="Disordered" evidence="1">
    <location>
        <begin position="85"/>
        <end position="178"/>
    </location>
</feature>
<name>A0A9P4U4Q5_9PLEO</name>
<comment type="caution">
    <text evidence="2">The sequence shown here is derived from an EMBL/GenBank/DDBJ whole genome shotgun (WGS) entry which is preliminary data.</text>
</comment>
<organism evidence="2 3">
    <name type="scientific">Karstenula rhodostoma CBS 690.94</name>
    <dbReference type="NCBI Taxonomy" id="1392251"/>
    <lineage>
        <taxon>Eukaryota</taxon>
        <taxon>Fungi</taxon>
        <taxon>Dikarya</taxon>
        <taxon>Ascomycota</taxon>
        <taxon>Pezizomycotina</taxon>
        <taxon>Dothideomycetes</taxon>
        <taxon>Pleosporomycetidae</taxon>
        <taxon>Pleosporales</taxon>
        <taxon>Massarineae</taxon>
        <taxon>Didymosphaeriaceae</taxon>
        <taxon>Karstenula</taxon>
    </lineage>
</organism>
<dbReference type="Proteomes" id="UP000799764">
    <property type="component" value="Unassembled WGS sequence"/>
</dbReference>
<accession>A0A9P4U4Q5</accession>
<evidence type="ECO:0000256" key="1">
    <source>
        <dbReference type="SAM" id="MobiDB-lite"/>
    </source>
</evidence>
<protein>
    <submittedName>
        <fullName evidence="2">Uncharacterized protein</fullName>
    </submittedName>
</protein>
<proteinExistence type="predicted"/>
<reference evidence="2" key="1">
    <citation type="journal article" date="2020" name="Stud. Mycol.">
        <title>101 Dothideomycetes genomes: a test case for predicting lifestyles and emergence of pathogens.</title>
        <authorList>
            <person name="Haridas S."/>
            <person name="Albert R."/>
            <person name="Binder M."/>
            <person name="Bloem J."/>
            <person name="Labutti K."/>
            <person name="Salamov A."/>
            <person name="Andreopoulos B."/>
            <person name="Baker S."/>
            <person name="Barry K."/>
            <person name="Bills G."/>
            <person name="Bluhm B."/>
            <person name="Cannon C."/>
            <person name="Castanera R."/>
            <person name="Culley D."/>
            <person name="Daum C."/>
            <person name="Ezra D."/>
            <person name="Gonzalez J."/>
            <person name="Henrissat B."/>
            <person name="Kuo A."/>
            <person name="Liang C."/>
            <person name="Lipzen A."/>
            <person name="Lutzoni F."/>
            <person name="Magnuson J."/>
            <person name="Mondo S."/>
            <person name="Nolan M."/>
            <person name="Ohm R."/>
            <person name="Pangilinan J."/>
            <person name="Park H.-J."/>
            <person name="Ramirez L."/>
            <person name="Alfaro M."/>
            <person name="Sun H."/>
            <person name="Tritt A."/>
            <person name="Yoshinaga Y."/>
            <person name="Zwiers L.-H."/>
            <person name="Turgeon B."/>
            <person name="Goodwin S."/>
            <person name="Spatafora J."/>
            <person name="Crous P."/>
            <person name="Grigoriev I."/>
        </authorList>
    </citation>
    <scope>NUCLEOTIDE SEQUENCE</scope>
    <source>
        <strain evidence="2">CBS 690.94</strain>
    </source>
</reference>
<dbReference type="EMBL" id="MU001513">
    <property type="protein sequence ID" value="KAF2438214.1"/>
    <property type="molecule type" value="Genomic_DNA"/>
</dbReference>
<evidence type="ECO:0000313" key="3">
    <source>
        <dbReference type="Proteomes" id="UP000799764"/>
    </source>
</evidence>
<feature type="compositionally biased region" description="Basic and acidic residues" evidence="1">
    <location>
        <begin position="156"/>
        <end position="171"/>
    </location>
</feature>
<feature type="compositionally biased region" description="Basic and acidic residues" evidence="1">
    <location>
        <begin position="102"/>
        <end position="123"/>
    </location>
</feature>
<sequence>MPIHVHITTAYTRNIYTITLPHPLPLCGRTSKLLLPQKPKKNKDKIRSAQNIIAANRETWKRFHEQEHTASKNTEDRALAPEALVVEEGPGRDRCAPCQPVEKPHGEQGIRKIQFKESLDNRRVSPSNAADGRRKGKKRANRTRKHQKENKRKNKEKSGHEEPQVSRKGLGEKPTLLRSFSESSFMKLLQGRARKAGQAGKMSD</sequence>
<evidence type="ECO:0000313" key="2">
    <source>
        <dbReference type="EMBL" id="KAF2438214.1"/>
    </source>
</evidence>
<feature type="compositionally biased region" description="Basic residues" evidence="1">
    <location>
        <begin position="134"/>
        <end position="155"/>
    </location>
</feature>